<accession>A0A1X7V555</accession>
<name>A0A1X7V555_AMPQE</name>
<dbReference type="Gene3D" id="3.30.70.270">
    <property type="match status" value="1"/>
</dbReference>
<dbReference type="SUPFAM" id="SSF56672">
    <property type="entry name" value="DNA/RNA polymerases"/>
    <property type="match status" value="1"/>
</dbReference>
<evidence type="ECO:0000313" key="1">
    <source>
        <dbReference type="EnsemblMetazoa" id="Aqu2.1.34964_001"/>
    </source>
</evidence>
<organism evidence="1">
    <name type="scientific">Amphimedon queenslandica</name>
    <name type="common">Sponge</name>
    <dbReference type="NCBI Taxonomy" id="400682"/>
    <lineage>
        <taxon>Eukaryota</taxon>
        <taxon>Metazoa</taxon>
        <taxon>Porifera</taxon>
        <taxon>Demospongiae</taxon>
        <taxon>Heteroscleromorpha</taxon>
        <taxon>Haplosclerida</taxon>
        <taxon>Niphatidae</taxon>
        <taxon>Amphimedon</taxon>
    </lineage>
</organism>
<dbReference type="PANTHER" id="PTHR37984">
    <property type="entry name" value="PROTEIN CBG26694"/>
    <property type="match status" value="1"/>
</dbReference>
<dbReference type="InterPro" id="IPR050951">
    <property type="entry name" value="Retrovirus_Pol_polyprotein"/>
</dbReference>
<proteinExistence type="predicted"/>
<dbReference type="Gene3D" id="3.10.10.10">
    <property type="entry name" value="HIV Type 1 Reverse Transcriptase, subunit A, domain 1"/>
    <property type="match status" value="1"/>
</dbReference>
<dbReference type="InterPro" id="IPR043502">
    <property type="entry name" value="DNA/RNA_pol_sf"/>
</dbReference>
<dbReference type="InParanoid" id="A0A1X7V555"/>
<reference evidence="1" key="1">
    <citation type="submission" date="2017-05" db="UniProtKB">
        <authorList>
            <consortium name="EnsemblMetazoa"/>
        </authorList>
    </citation>
    <scope>IDENTIFICATION</scope>
</reference>
<dbReference type="InterPro" id="IPR043128">
    <property type="entry name" value="Rev_trsase/Diguanyl_cyclase"/>
</dbReference>
<dbReference type="AlphaFoldDB" id="A0A1X7V555"/>
<sequence>MSTPIVPVMKENSDVRICGDCKTTVNRATCTDSYPLPRIDVLLASLAGASIF</sequence>
<dbReference type="PANTHER" id="PTHR37984:SF13">
    <property type="entry name" value="RIBONUCLEASE H"/>
    <property type="match status" value="1"/>
</dbReference>
<dbReference type="EnsemblMetazoa" id="Aqu2.1.34964_001">
    <property type="protein sequence ID" value="Aqu2.1.34964_001"/>
    <property type="gene ID" value="Aqu2.1.34964"/>
</dbReference>
<protein>
    <submittedName>
        <fullName evidence="1">Uncharacterized protein</fullName>
    </submittedName>
</protein>